<dbReference type="AlphaFoldDB" id="A0A1D7U718"/>
<keyword evidence="2" id="KW-1185">Reference proteome</keyword>
<protein>
    <recommendedName>
        <fullName evidence="3">APCDD1 domain-containing protein</fullName>
    </recommendedName>
</protein>
<dbReference type="Proteomes" id="UP000094969">
    <property type="component" value="Chromosome"/>
</dbReference>
<proteinExistence type="predicted"/>
<dbReference type="STRING" id="1526658.BHK69_24385"/>
<organism evidence="1 2">
    <name type="scientific">Bosea vaviloviae</name>
    <dbReference type="NCBI Taxonomy" id="1526658"/>
    <lineage>
        <taxon>Bacteria</taxon>
        <taxon>Pseudomonadati</taxon>
        <taxon>Pseudomonadota</taxon>
        <taxon>Alphaproteobacteria</taxon>
        <taxon>Hyphomicrobiales</taxon>
        <taxon>Boseaceae</taxon>
        <taxon>Bosea</taxon>
    </lineage>
</organism>
<evidence type="ECO:0000313" key="1">
    <source>
        <dbReference type="EMBL" id="AOO83163.1"/>
    </source>
</evidence>
<name>A0A1D7U718_9HYPH</name>
<evidence type="ECO:0008006" key="3">
    <source>
        <dbReference type="Google" id="ProtNLM"/>
    </source>
</evidence>
<accession>A0A1D7U718</accession>
<sequence length="188" mass="19811">MALRRLLSANEAGMLARGSQLTIKSVAASALVMFAMLAPVRADDSKSTSLTGTSLTGTWRGTYVCAQGRTGLTLTIDRQSGRTFSGVFHFYAVRNNGTVPDGCFTVSGQIVNAGKVDVAGSTWIKRPAGYITVDLHGQLTSDGAGFSGEVMTPGSGKLCSTFKLERVSTKSSIDESCRRDAPAVSWAF</sequence>
<evidence type="ECO:0000313" key="2">
    <source>
        <dbReference type="Proteomes" id="UP000094969"/>
    </source>
</evidence>
<gene>
    <name evidence="1" type="ORF">BHK69_24385</name>
</gene>
<dbReference type="EMBL" id="CP017147">
    <property type="protein sequence ID" value="AOO83163.1"/>
    <property type="molecule type" value="Genomic_DNA"/>
</dbReference>
<dbReference type="KEGG" id="bvv:BHK69_24385"/>
<reference evidence="1 2" key="1">
    <citation type="journal article" date="2015" name="Antonie Van Leeuwenhoek">
        <title>Bosea vaviloviae sp. nov., a new species of slow-growing rhizobia isolated from nodules of the relict species Vavilovia formosa (Stev.) Fed.</title>
        <authorList>
            <person name="Safronova V.I."/>
            <person name="Kuznetsova I.G."/>
            <person name="Sazanova A.L."/>
            <person name="Kimeklis A.K."/>
            <person name="Belimov A.A."/>
            <person name="Andronov E.E."/>
            <person name="Pinaev A.G."/>
            <person name="Chizhevskaya E.P."/>
            <person name="Pukhaev A.R."/>
            <person name="Popov K.P."/>
            <person name="Willems A."/>
            <person name="Tikhonovich I.A."/>
        </authorList>
    </citation>
    <scope>NUCLEOTIDE SEQUENCE [LARGE SCALE GENOMIC DNA]</scope>
    <source>
        <strain evidence="1 2">Vaf18</strain>
    </source>
</reference>